<reference evidence="1" key="1">
    <citation type="submission" date="2021-06" db="EMBL/GenBank/DDBJ databases">
        <authorList>
            <person name="Kallberg Y."/>
            <person name="Tangrot J."/>
            <person name="Rosling A."/>
        </authorList>
    </citation>
    <scope>NUCLEOTIDE SEQUENCE</scope>
    <source>
        <strain evidence="1">28 12/20/2015</strain>
    </source>
</reference>
<evidence type="ECO:0000313" key="2">
    <source>
        <dbReference type="Proteomes" id="UP000789366"/>
    </source>
</evidence>
<accession>A0ACA9K838</accession>
<protein>
    <submittedName>
        <fullName evidence="1">13245_t:CDS:1</fullName>
    </submittedName>
</protein>
<evidence type="ECO:0000313" key="1">
    <source>
        <dbReference type="EMBL" id="CAG8458417.1"/>
    </source>
</evidence>
<gene>
    <name evidence="1" type="ORF">SPELUC_LOCUS1147</name>
</gene>
<sequence>MIGCGFHPFEYLVNIFDYVYTILVVDYSELEAYLKLSGVKSFNYSQFSEIEIIGRGGSAVVSSAIFQEKKYALKSVNNNLWLDEKKFKQIKRELENLYKVGHSNHSNIIEFYGISRNSDNFMLVLQFANGGNLRDHLQRKQQDSVYKISWIELTQVAKEITRGIIHLHTKGIIHRDLHSKNILMNNGKALISDFGISKQLNDTTKSSSNLSGMIEYTDPRYLQCKVCRDKTSDIYSLGVLLWELTSGIPPFHGLNFMTKIIQISQNKREKIIANTPSDYANLIEKCWSSDPDQRPALDQILIQIENLSKEKSFEFIINRDAKNNQQIAKSELNYVDSSDFLNSKTENIINTCKCHEDNQGKSNGDNLGNCDDSENNAHSKDDTANDLNEPVEMVFNHKLVDLNEGMLLFTSSNYGSKKMIQIPIETIDELWDFFITYFLNTGLLWVFQPHPRDLVGSCERCGGIWQEDD</sequence>
<dbReference type="EMBL" id="CAJVPW010000558">
    <property type="protein sequence ID" value="CAG8458417.1"/>
    <property type="molecule type" value="Genomic_DNA"/>
</dbReference>
<proteinExistence type="predicted"/>
<comment type="caution">
    <text evidence="1">The sequence shown here is derived from an EMBL/GenBank/DDBJ whole genome shotgun (WGS) entry which is preliminary data.</text>
</comment>
<name>A0ACA9K838_9GLOM</name>
<dbReference type="Proteomes" id="UP000789366">
    <property type="component" value="Unassembled WGS sequence"/>
</dbReference>
<organism evidence="1 2">
    <name type="scientific">Cetraspora pellucida</name>
    <dbReference type="NCBI Taxonomy" id="1433469"/>
    <lineage>
        <taxon>Eukaryota</taxon>
        <taxon>Fungi</taxon>
        <taxon>Fungi incertae sedis</taxon>
        <taxon>Mucoromycota</taxon>
        <taxon>Glomeromycotina</taxon>
        <taxon>Glomeromycetes</taxon>
        <taxon>Diversisporales</taxon>
        <taxon>Gigasporaceae</taxon>
        <taxon>Cetraspora</taxon>
    </lineage>
</organism>
<keyword evidence="2" id="KW-1185">Reference proteome</keyword>